<evidence type="ECO:0000313" key="2">
    <source>
        <dbReference type="Proteomes" id="UP000326912"/>
    </source>
</evidence>
<evidence type="ECO:0000313" key="1">
    <source>
        <dbReference type="EMBL" id="GER88628.1"/>
    </source>
</evidence>
<keyword evidence="2" id="KW-1185">Reference proteome</keyword>
<reference evidence="1 2" key="1">
    <citation type="submission" date="2019-10" db="EMBL/GenBank/DDBJ databases">
        <title>Dictyobacter vulcani sp. nov., within the class Ktedonobacteria, isolated from soil of volcanic Mt. Zao.</title>
        <authorList>
            <person name="Zheng Y."/>
            <person name="Wang C.M."/>
            <person name="Sakai Y."/>
            <person name="Abe K."/>
            <person name="Yokota A."/>
            <person name="Yabe S."/>
        </authorList>
    </citation>
    <scope>NUCLEOTIDE SEQUENCE [LARGE SCALE GENOMIC DNA]</scope>
    <source>
        <strain evidence="1 2">W12</strain>
    </source>
</reference>
<dbReference type="EMBL" id="BKZW01000001">
    <property type="protein sequence ID" value="GER88628.1"/>
    <property type="molecule type" value="Genomic_DNA"/>
</dbReference>
<dbReference type="RefSeq" id="WP_151756507.1">
    <property type="nucleotide sequence ID" value="NZ_BKZW01000001.1"/>
</dbReference>
<name>A0A5J4KGB3_9CHLR</name>
<organism evidence="1 2">
    <name type="scientific">Dictyobacter vulcani</name>
    <dbReference type="NCBI Taxonomy" id="2607529"/>
    <lineage>
        <taxon>Bacteria</taxon>
        <taxon>Bacillati</taxon>
        <taxon>Chloroflexota</taxon>
        <taxon>Ktedonobacteria</taxon>
        <taxon>Ktedonobacterales</taxon>
        <taxon>Dictyobacteraceae</taxon>
        <taxon>Dictyobacter</taxon>
    </lineage>
</organism>
<sequence>MKSHNPVAAQPAIDIPVWIGRLEQQTADLLAGANVDDLTSKERIDFSLKTLSHIQRLLVINQQLTTANDTSNTDNFLTDLARQMRGEAGPSEIDTYNHGDKRISHVYDDQEFCEFADPR</sequence>
<protein>
    <submittedName>
        <fullName evidence="1">Uncharacterized protein</fullName>
    </submittedName>
</protein>
<accession>A0A5J4KGB3</accession>
<proteinExistence type="predicted"/>
<gene>
    <name evidence="1" type="ORF">KDW_27900</name>
</gene>
<comment type="caution">
    <text evidence="1">The sequence shown here is derived from an EMBL/GenBank/DDBJ whole genome shotgun (WGS) entry which is preliminary data.</text>
</comment>
<dbReference type="Proteomes" id="UP000326912">
    <property type="component" value="Unassembled WGS sequence"/>
</dbReference>
<dbReference type="AlphaFoldDB" id="A0A5J4KGB3"/>